<evidence type="ECO:0000313" key="4">
    <source>
        <dbReference type="Proteomes" id="UP000193067"/>
    </source>
</evidence>
<feature type="compositionally biased region" description="Basic residues" evidence="1">
    <location>
        <begin position="709"/>
        <end position="719"/>
    </location>
</feature>
<dbReference type="PROSITE" id="PS51140">
    <property type="entry name" value="CUE"/>
    <property type="match status" value="1"/>
</dbReference>
<feature type="compositionally biased region" description="Basic and acidic residues" evidence="1">
    <location>
        <begin position="567"/>
        <end position="577"/>
    </location>
</feature>
<name>A0A1Y2IX77_TRAC3</name>
<feature type="compositionally biased region" description="Basic and acidic residues" evidence="1">
    <location>
        <begin position="665"/>
        <end position="678"/>
    </location>
</feature>
<dbReference type="Gene3D" id="1.10.8.10">
    <property type="entry name" value="DNA helicase RuvA subunit, C-terminal domain"/>
    <property type="match status" value="1"/>
</dbReference>
<keyword evidence="4" id="KW-1185">Reference proteome</keyword>
<feature type="compositionally biased region" description="Basic and acidic residues" evidence="1">
    <location>
        <begin position="626"/>
        <end position="648"/>
    </location>
</feature>
<feature type="compositionally biased region" description="Gly residues" evidence="1">
    <location>
        <begin position="720"/>
        <end position="734"/>
    </location>
</feature>
<accession>A0A1Y2IX77</accession>
<dbReference type="Proteomes" id="UP000193067">
    <property type="component" value="Unassembled WGS sequence"/>
</dbReference>
<feature type="compositionally biased region" description="Basic residues" evidence="1">
    <location>
        <begin position="747"/>
        <end position="763"/>
    </location>
</feature>
<dbReference type="InterPro" id="IPR041800">
    <property type="entry name" value="ASCC2_CUE"/>
</dbReference>
<feature type="region of interest" description="Disordered" evidence="1">
    <location>
        <begin position="554"/>
        <end position="769"/>
    </location>
</feature>
<feature type="compositionally biased region" description="Acidic residues" evidence="1">
    <location>
        <begin position="557"/>
        <end position="566"/>
    </location>
</feature>
<evidence type="ECO:0000256" key="1">
    <source>
        <dbReference type="SAM" id="MobiDB-lite"/>
    </source>
</evidence>
<protein>
    <recommendedName>
        <fullName evidence="2">CUE domain-containing protein</fullName>
    </recommendedName>
</protein>
<evidence type="ECO:0000313" key="3">
    <source>
        <dbReference type="EMBL" id="OSD05204.1"/>
    </source>
</evidence>
<reference evidence="3 4" key="1">
    <citation type="journal article" date="2015" name="Biotechnol. Biofuels">
        <title>Enhanced degradation of softwood versus hardwood by the white-rot fungus Pycnoporus coccineus.</title>
        <authorList>
            <person name="Couturier M."/>
            <person name="Navarro D."/>
            <person name="Chevret D."/>
            <person name="Henrissat B."/>
            <person name="Piumi F."/>
            <person name="Ruiz-Duenas F.J."/>
            <person name="Martinez A.T."/>
            <person name="Grigoriev I.V."/>
            <person name="Riley R."/>
            <person name="Lipzen A."/>
            <person name="Berrin J.G."/>
            <person name="Master E.R."/>
            <person name="Rosso M.N."/>
        </authorList>
    </citation>
    <scope>NUCLEOTIDE SEQUENCE [LARGE SCALE GENOMIC DNA]</scope>
    <source>
        <strain evidence="3 4">BRFM310</strain>
    </source>
</reference>
<dbReference type="CDD" id="cd14364">
    <property type="entry name" value="CUE_ASCC2"/>
    <property type="match status" value="1"/>
</dbReference>
<dbReference type="AlphaFoldDB" id="A0A1Y2IX77"/>
<dbReference type="InterPro" id="IPR052586">
    <property type="entry name" value="ASCC2"/>
</dbReference>
<dbReference type="PANTHER" id="PTHR21494:SF0">
    <property type="entry name" value="ACTIVATING SIGNAL COINTEGRATOR 1 COMPLEX SUBUNIT 2"/>
    <property type="match status" value="1"/>
</dbReference>
<sequence length="769" mass="82733">MAITLAPLPPYPSARARASLSPSQSSSLLQTISTALSQVLSFNDAKVNTPSNIAFIASYAKDSAQQTLQSLIWEGAEEDRSRKLSQTERKIRHAVFLLAERLAPLGALDLQTLVDLSVTYARISASRVRPLFSAAFVQSPKASALIEHAKNSGVPAFTALLSAPSQGLYGLRKTAHILLCFLRPAPAELARVFARNKNFMRVLATAYDAGLASFAQTYGGFRSLFALSSEGGQMRELDEWERLFLETKVDLLDSFHILVRTLLDDVASVANAGPALAAQAEPAFEIVFDLLEVPSTPTGSGGASTDTLPPTPFLNRPLLADYQHAYNFSRTLADVLRRTEDARADLLESTLQAMSTEASLGSRSGALKLILRSSGVPPGIDNLGRGPAGKTQAIDVKGKGKDVGQRLDSGSSTPAMVVGVSEEQLDVALAQVLDLFPDQDPSYIRSLLAHPDYPYKGDAERLIGALLEGTAPTKAEIEAAISRQAAVLANTEQQGRKQVAEDEFAFTKGRRNVFDDEAMDLSKVKIGKQSEDTQVVLQDRAFIEEMKADILRRAEEISDDEDEEDEVGGKGKGKDLAYEEDLEDADVVKVLDGDPSDLEGGESEAEGDAEGAETPRSPEAILEQAYIRDSKLFERDGQTRRSKARADLKAQTGMSDEQIEGWRIMLERDPKKKERLLAKYEFTGNKPLATPVQSEAGPSGSRGGGSGRGRGRGRGRGGRGRGGGGGGGEGGEGGNARDRAWKDKNKASRANHNRKRGHDKKMARAGGPS</sequence>
<dbReference type="PANTHER" id="PTHR21494">
    <property type="entry name" value="ACTIVATING SIGNAL COINTEGRATOR 1 COMPLEX SUBUNIT 2 ASC-1 COMPLEX SUBUNIT P100"/>
    <property type="match status" value="1"/>
</dbReference>
<feature type="domain" description="CUE" evidence="2">
    <location>
        <begin position="424"/>
        <end position="471"/>
    </location>
</feature>
<dbReference type="EMBL" id="KZ084094">
    <property type="protein sequence ID" value="OSD05204.1"/>
    <property type="molecule type" value="Genomic_DNA"/>
</dbReference>
<feature type="compositionally biased region" description="Acidic residues" evidence="1">
    <location>
        <begin position="594"/>
        <end position="611"/>
    </location>
</feature>
<evidence type="ECO:0000259" key="2">
    <source>
        <dbReference type="PROSITE" id="PS51140"/>
    </source>
</evidence>
<dbReference type="OrthoDB" id="5577209at2759"/>
<feature type="compositionally biased region" description="Basic and acidic residues" evidence="1">
    <location>
        <begin position="735"/>
        <end position="746"/>
    </location>
</feature>
<dbReference type="InterPro" id="IPR003892">
    <property type="entry name" value="CUE"/>
</dbReference>
<proteinExistence type="predicted"/>
<gene>
    <name evidence="3" type="ORF">PYCCODRAFT_1362671</name>
</gene>
<organism evidence="3 4">
    <name type="scientific">Trametes coccinea (strain BRFM310)</name>
    <name type="common">Pycnoporus coccineus</name>
    <dbReference type="NCBI Taxonomy" id="1353009"/>
    <lineage>
        <taxon>Eukaryota</taxon>
        <taxon>Fungi</taxon>
        <taxon>Dikarya</taxon>
        <taxon>Basidiomycota</taxon>
        <taxon>Agaricomycotina</taxon>
        <taxon>Agaricomycetes</taxon>
        <taxon>Polyporales</taxon>
        <taxon>Polyporaceae</taxon>
        <taxon>Trametes</taxon>
    </lineage>
</organism>
<dbReference type="GO" id="GO:0043130">
    <property type="term" value="F:ubiquitin binding"/>
    <property type="evidence" value="ECO:0007669"/>
    <property type="project" value="InterPro"/>
</dbReference>